<dbReference type="EMBL" id="MLJW01000016">
    <property type="protein sequence ID" value="OIR12719.1"/>
    <property type="molecule type" value="Genomic_DNA"/>
</dbReference>
<dbReference type="EC" id="4.2.2.-" evidence="2"/>
<reference evidence="2" key="1">
    <citation type="submission" date="2016-10" db="EMBL/GenBank/DDBJ databases">
        <title>Sequence of Gallionella enrichment culture.</title>
        <authorList>
            <person name="Poehlein A."/>
            <person name="Muehling M."/>
            <person name="Daniel R."/>
        </authorList>
    </citation>
    <scope>NUCLEOTIDE SEQUENCE</scope>
</reference>
<feature type="domain" description="Transglycosylase SLT" evidence="1">
    <location>
        <begin position="109"/>
        <end position="209"/>
    </location>
</feature>
<dbReference type="InterPro" id="IPR023346">
    <property type="entry name" value="Lysozyme-like_dom_sf"/>
</dbReference>
<gene>
    <name evidence="2" type="primary">mltD_2</name>
    <name evidence="2" type="ORF">GALL_57860</name>
</gene>
<evidence type="ECO:0000313" key="2">
    <source>
        <dbReference type="EMBL" id="OIR12719.1"/>
    </source>
</evidence>
<name>A0A1J5SW64_9ZZZZ</name>
<accession>A0A1J5SW64</accession>
<dbReference type="InterPro" id="IPR008258">
    <property type="entry name" value="Transglycosylase_SLT_dom_1"/>
</dbReference>
<dbReference type="AlphaFoldDB" id="A0A1J5SW64"/>
<dbReference type="CDD" id="cd16894">
    <property type="entry name" value="MltD-like"/>
    <property type="match status" value="1"/>
</dbReference>
<organism evidence="2">
    <name type="scientific">mine drainage metagenome</name>
    <dbReference type="NCBI Taxonomy" id="410659"/>
    <lineage>
        <taxon>unclassified sequences</taxon>
        <taxon>metagenomes</taxon>
        <taxon>ecological metagenomes</taxon>
    </lineage>
</organism>
<evidence type="ECO:0000259" key="1">
    <source>
        <dbReference type="Pfam" id="PF01464"/>
    </source>
</evidence>
<dbReference type="PANTHER" id="PTHR37423:SF2">
    <property type="entry name" value="MEMBRANE-BOUND LYTIC MUREIN TRANSGLYCOSYLASE C"/>
    <property type="match status" value="1"/>
</dbReference>
<comment type="caution">
    <text evidence="2">The sequence shown here is derived from an EMBL/GenBank/DDBJ whole genome shotgun (WGS) entry which is preliminary data.</text>
</comment>
<proteinExistence type="predicted"/>
<sequence>MTCFGIYKMNVSSIKKMTLLFFAANIFFAANARSFCADTTIDSKLEFKSIIAERNTISGRTFKTVLNPQAVSFTQEYIRRQGKELEKMRSWAKPYFDVCDIILPQYGVPKELKYLSVIESHFQSNLVSWAGAVGPWQLMDYEAHRFGLRTGKYNDERTDFSKSTHVAAKLLKELYDEFGDWLLVIAAYNGGAGRIRQAIERSGSKDFWTIQYLLREETRTHVKKYIATHYLFEGGGGLTTMTAAETKIFLANQNNKANELTDDELANTYVTEINGRYNSVVLTNFLLMDIVQFNKWNPRFDKDLAEGKNYSMRLPNDKKTIFEAKKGDILLQSIRVLLDGTTVTSSK</sequence>
<dbReference type="SUPFAM" id="SSF53955">
    <property type="entry name" value="Lysozyme-like"/>
    <property type="match status" value="1"/>
</dbReference>
<dbReference type="GO" id="GO:0016829">
    <property type="term" value="F:lyase activity"/>
    <property type="evidence" value="ECO:0007669"/>
    <property type="project" value="UniProtKB-KW"/>
</dbReference>
<dbReference type="Gene3D" id="1.10.530.10">
    <property type="match status" value="1"/>
</dbReference>
<dbReference type="PANTHER" id="PTHR37423">
    <property type="entry name" value="SOLUBLE LYTIC MUREIN TRANSGLYCOSYLASE-RELATED"/>
    <property type="match status" value="1"/>
</dbReference>
<dbReference type="Pfam" id="PF01464">
    <property type="entry name" value="SLT"/>
    <property type="match status" value="1"/>
</dbReference>
<keyword evidence="2" id="KW-0456">Lyase</keyword>
<protein>
    <submittedName>
        <fullName evidence="2">Membrane-bound lytic murein transglycosylase D</fullName>
        <ecNumber evidence="2">4.2.2.-</ecNumber>
    </submittedName>
</protein>